<keyword evidence="2 11" id="KW-0813">Transport</keyword>
<dbReference type="Pfam" id="PF07715">
    <property type="entry name" value="Plug"/>
    <property type="match status" value="1"/>
</dbReference>
<dbReference type="InterPro" id="IPR039426">
    <property type="entry name" value="TonB-dep_rcpt-like"/>
</dbReference>
<evidence type="ECO:0000256" key="12">
    <source>
        <dbReference type="SAM" id="SignalP"/>
    </source>
</evidence>
<dbReference type="PROSITE" id="PS52016">
    <property type="entry name" value="TONB_DEPENDENT_REC_3"/>
    <property type="match status" value="1"/>
</dbReference>
<evidence type="ECO:0000256" key="9">
    <source>
        <dbReference type="ARBA" id="ARBA00023136"/>
    </source>
</evidence>
<dbReference type="EMBL" id="JBHLSW010000015">
    <property type="protein sequence ID" value="MFC0634904.1"/>
    <property type="molecule type" value="Genomic_DNA"/>
</dbReference>
<keyword evidence="12" id="KW-0732">Signal</keyword>
<evidence type="ECO:0000256" key="2">
    <source>
        <dbReference type="ARBA" id="ARBA00022448"/>
    </source>
</evidence>
<dbReference type="PANTHER" id="PTHR32552:SF81">
    <property type="entry name" value="TONB-DEPENDENT OUTER MEMBRANE RECEPTOR"/>
    <property type="match status" value="1"/>
</dbReference>
<evidence type="ECO:0000259" key="13">
    <source>
        <dbReference type="Pfam" id="PF07715"/>
    </source>
</evidence>
<evidence type="ECO:0000256" key="8">
    <source>
        <dbReference type="ARBA" id="ARBA00023077"/>
    </source>
</evidence>
<dbReference type="Proteomes" id="UP001589906">
    <property type="component" value="Unassembled WGS sequence"/>
</dbReference>
<comment type="caution">
    <text evidence="14">The sequence shown here is derived from an EMBL/GenBank/DDBJ whole genome shotgun (WGS) entry which is preliminary data.</text>
</comment>
<evidence type="ECO:0000256" key="7">
    <source>
        <dbReference type="ARBA" id="ARBA00023065"/>
    </source>
</evidence>
<evidence type="ECO:0000313" key="15">
    <source>
        <dbReference type="Proteomes" id="UP001589906"/>
    </source>
</evidence>
<comment type="similarity">
    <text evidence="11">Belongs to the TonB-dependent receptor family.</text>
</comment>
<feature type="signal peptide" evidence="12">
    <location>
        <begin position="1"/>
        <end position="26"/>
    </location>
</feature>
<organism evidence="14 15">
    <name type="scientific">Brevundimonas balnearis</name>
    <dbReference type="NCBI Taxonomy" id="1572858"/>
    <lineage>
        <taxon>Bacteria</taxon>
        <taxon>Pseudomonadati</taxon>
        <taxon>Pseudomonadota</taxon>
        <taxon>Alphaproteobacteria</taxon>
        <taxon>Caulobacterales</taxon>
        <taxon>Caulobacteraceae</taxon>
        <taxon>Brevundimonas</taxon>
    </lineage>
</organism>
<sequence>MNVFRTKSWLLASAGLAACLSTPVLAQDAESGVTTVDEVIVTLQKREQSIIEVPTALTAYSGEFLNEIGVDDFNELGLFTPGFDVQDQSPNNPGFVMRGITSDSGEAYIEPRVSVFQDGVSISKARGSYVELFDIERVEIAKGPQSTLFGRGALIGAVNIIQNKASLAGFEGELEGQVGSDGFIQFGSVANASLSDSFAARLAFRHRQRDGTVENALGGEDFNGVDTSAARLSLVWAPNDDFRADIIANYQRDGSTGTSFKARNYLPTDPTTGAVLGGAEPWEPAALQAGQNFVDGSRLGLDREVYGVTGILSWTLSESVSLTSITAARTFDSVEVFDPDGIGLPILTISEDATGDQFSQELRLNYDAGGRFRAFVGAGYFEEDGAQRLPLQWDERVALALLTGQLNAGGAGSGLPANQPAPLAVFGNTAFTGALIQGLVAATSGGTILLPTAQAQAIAANLNPAYTEIVTNTAELTSYDVFADVSFDVTDRLEIGAGLRFTSDEKTSGISSAVTSGQRSVLGSVIAGATIRSSALLGALAAPNAGQIPFGATYPVPNFGLFIQPTAGGVQEQSLDDDGFTWRLTAAL</sequence>
<evidence type="ECO:0000256" key="10">
    <source>
        <dbReference type="ARBA" id="ARBA00023237"/>
    </source>
</evidence>
<dbReference type="PANTHER" id="PTHR32552">
    <property type="entry name" value="FERRICHROME IRON RECEPTOR-RELATED"/>
    <property type="match status" value="1"/>
</dbReference>
<dbReference type="InterPro" id="IPR036942">
    <property type="entry name" value="Beta-barrel_TonB_sf"/>
</dbReference>
<accession>A0ABV6R5K2</accession>
<feature type="chain" id="PRO_5046633834" evidence="12">
    <location>
        <begin position="27"/>
        <end position="588"/>
    </location>
</feature>
<evidence type="ECO:0000256" key="4">
    <source>
        <dbReference type="ARBA" id="ARBA00022496"/>
    </source>
</evidence>
<evidence type="ECO:0000256" key="11">
    <source>
        <dbReference type="PROSITE-ProRule" id="PRU01360"/>
    </source>
</evidence>
<dbReference type="PROSITE" id="PS51257">
    <property type="entry name" value="PROKAR_LIPOPROTEIN"/>
    <property type="match status" value="1"/>
</dbReference>
<dbReference type="Gene3D" id="2.40.170.20">
    <property type="entry name" value="TonB-dependent receptor, beta-barrel domain"/>
    <property type="match status" value="2"/>
</dbReference>
<evidence type="ECO:0000256" key="6">
    <source>
        <dbReference type="ARBA" id="ARBA00023004"/>
    </source>
</evidence>
<feature type="domain" description="TonB-dependent receptor plug" evidence="13">
    <location>
        <begin position="51"/>
        <end position="156"/>
    </location>
</feature>
<evidence type="ECO:0000313" key="14">
    <source>
        <dbReference type="EMBL" id="MFC0634904.1"/>
    </source>
</evidence>
<proteinExistence type="inferred from homology"/>
<comment type="subcellular location">
    <subcellularLocation>
        <location evidence="1 11">Cell outer membrane</location>
        <topology evidence="1 11">Multi-pass membrane protein</topology>
    </subcellularLocation>
</comment>
<gene>
    <name evidence="14" type="ORF">ACFFGE_13570</name>
</gene>
<reference evidence="14 15" key="1">
    <citation type="submission" date="2024-09" db="EMBL/GenBank/DDBJ databases">
        <authorList>
            <person name="Sun Q."/>
            <person name="Mori K."/>
        </authorList>
    </citation>
    <scope>NUCLEOTIDE SEQUENCE [LARGE SCALE GENOMIC DNA]</scope>
    <source>
        <strain evidence="14 15">NCAIM B.02621</strain>
    </source>
</reference>
<keyword evidence="9 11" id="KW-0472">Membrane</keyword>
<evidence type="ECO:0000256" key="1">
    <source>
        <dbReference type="ARBA" id="ARBA00004571"/>
    </source>
</evidence>
<dbReference type="SUPFAM" id="SSF56935">
    <property type="entry name" value="Porins"/>
    <property type="match status" value="1"/>
</dbReference>
<keyword evidence="4" id="KW-0410">Iron transport</keyword>
<keyword evidence="5 11" id="KW-0812">Transmembrane</keyword>
<protein>
    <submittedName>
        <fullName evidence="14">TonB-dependent receptor</fullName>
    </submittedName>
</protein>
<keyword evidence="6" id="KW-0408">Iron</keyword>
<evidence type="ECO:0000256" key="3">
    <source>
        <dbReference type="ARBA" id="ARBA00022452"/>
    </source>
</evidence>
<keyword evidence="3 11" id="KW-1134">Transmembrane beta strand</keyword>
<keyword evidence="10 11" id="KW-0998">Cell outer membrane</keyword>
<dbReference type="InterPro" id="IPR012910">
    <property type="entry name" value="Plug_dom"/>
</dbReference>
<name>A0ABV6R5K2_9CAUL</name>
<keyword evidence="7" id="KW-0406">Ion transport</keyword>
<keyword evidence="15" id="KW-1185">Reference proteome</keyword>
<keyword evidence="14" id="KW-0675">Receptor</keyword>
<dbReference type="RefSeq" id="WP_376836989.1">
    <property type="nucleotide sequence ID" value="NZ_JBHLSW010000015.1"/>
</dbReference>
<evidence type="ECO:0000256" key="5">
    <source>
        <dbReference type="ARBA" id="ARBA00022692"/>
    </source>
</evidence>
<keyword evidence="8" id="KW-0798">TonB box</keyword>